<accession>A0A9D2EHK0</accession>
<evidence type="ECO:0000259" key="2">
    <source>
        <dbReference type="Pfam" id="PF08021"/>
    </source>
</evidence>
<dbReference type="InterPro" id="IPR039374">
    <property type="entry name" value="SIP_fam"/>
</dbReference>
<dbReference type="Proteomes" id="UP000824037">
    <property type="component" value="Unassembled WGS sequence"/>
</dbReference>
<comment type="caution">
    <text evidence="3">The sequence shown here is derived from an EMBL/GenBank/DDBJ whole genome shotgun (WGS) entry which is preliminary data.</text>
</comment>
<dbReference type="EMBL" id="DXBY01000269">
    <property type="protein sequence ID" value="HIZ37211.1"/>
    <property type="molecule type" value="Genomic_DNA"/>
</dbReference>
<dbReference type="Gene3D" id="1.10.10.10">
    <property type="entry name" value="Winged helix-like DNA-binding domain superfamily/Winged helix DNA-binding domain"/>
    <property type="match status" value="1"/>
</dbReference>
<organism evidence="3 4">
    <name type="scientific">Candidatus Ruania gallistercoris</name>
    <dbReference type="NCBI Taxonomy" id="2838746"/>
    <lineage>
        <taxon>Bacteria</taxon>
        <taxon>Bacillati</taxon>
        <taxon>Actinomycetota</taxon>
        <taxon>Actinomycetes</taxon>
        <taxon>Micrococcales</taxon>
        <taxon>Ruaniaceae</taxon>
        <taxon>Ruania</taxon>
    </lineage>
</organism>
<reference evidence="3" key="1">
    <citation type="journal article" date="2021" name="PeerJ">
        <title>Extensive microbial diversity within the chicken gut microbiome revealed by metagenomics and culture.</title>
        <authorList>
            <person name="Gilroy R."/>
            <person name="Ravi A."/>
            <person name="Getino M."/>
            <person name="Pursley I."/>
            <person name="Horton D.L."/>
            <person name="Alikhan N.F."/>
            <person name="Baker D."/>
            <person name="Gharbi K."/>
            <person name="Hall N."/>
            <person name="Watson M."/>
            <person name="Adriaenssens E.M."/>
            <person name="Foster-Nyarko E."/>
            <person name="Jarju S."/>
            <person name="Secka A."/>
            <person name="Antonio M."/>
            <person name="Oren A."/>
            <person name="Chaudhuri R.R."/>
            <person name="La Ragione R."/>
            <person name="Hildebrand F."/>
            <person name="Pallen M.J."/>
        </authorList>
    </citation>
    <scope>NUCLEOTIDE SEQUENCE</scope>
    <source>
        <strain evidence="3">ChiGjej4B4-7305</strain>
    </source>
</reference>
<dbReference type="InterPro" id="IPR039261">
    <property type="entry name" value="FNR_nucleotide-bd"/>
</dbReference>
<dbReference type="Gene3D" id="3.40.50.80">
    <property type="entry name" value="Nucleotide-binding domain of ferredoxin-NADP reductase (FNR) module"/>
    <property type="match status" value="1"/>
</dbReference>
<dbReference type="CDD" id="cd06193">
    <property type="entry name" value="siderophore_interacting"/>
    <property type="match status" value="1"/>
</dbReference>
<dbReference type="InterPro" id="IPR007037">
    <property type="entry name" value="SIP_rossman_dom"/>
</dbReference>
<dbReference type="Pfam" id="PF04954">
    <property type="entry name" value="SIP"/>
    <property type="match status" value="1"/>
</dbReference>
<feature type="domain" description="Siderophore-interacting FAD-binding" evidence="2">
    <location>
        <begin position="12"/>
        <end position="71"/>
    </location>
</feature>
<dbReference type="InterPro" id="IPR017938">
    <property type="entry name" value="Riboflavin_synthase-like_b-brl"/>
</dbReference>
<protein>
    <submittedName>
        <fullName evidence="3">Siderophore-interacting protein</fullName>
    </submittedName>
</protein>
<feature type="domain" description="SIP-like Rossmann fold" evidence="1">
    <location>
        <begin position="79"/>
        <end position="194"/>
    </location>
</feature>
<dbReference type="PANTHER" id="PTHR30157">
    <property type="entry name" value="FERRIC REDUCTASE, NADPH-DEPENDENT"/>
    <property type="match status" value="1"/>
</dbReference>
<dbReference type="Gene3D" id="2.40.30.10">
    <property type="entry name" value="Translation factors"/>
    <property type="match status" value="1"/>
</dbReference>
<evidence type="ECO:0000313" key="4">
    <source>
        <dbReference type="Proteomes" id="UP000824037"/>
    </source>
</evidence>
<dbReference type="Gene3D" id="3.40.50.150">
    <property type="entry name" value="Vaccinia Virus protein VP39"/>
    <property type="match status" value="1"/>
</dbReference>
<dbReference type="PANTHER" id="PTHR30157:SF0">
    <property type="entry name" value="NADPH-DEPENDENT FERRIC-CHELATE REDUCTASE"/>
    <property type="match status" value="1"/>
</dbReference>
<dbReference type="SUPFAM" id="SSF63380">
    <property type="entry name" value="Riboflavin synthase domain-like"/>
    <property type="match status" value="1"/>
</dbReference>
<dbReference type="InterPro" id="IPR036388">
    <property type="entry name" value="WH-like_DNA-bd_sf"/>
</dbReference>
<gene>
    <name evidence="3" type="ORF">H9815_15660</name>
</gene>
<dbReference type="Pfam" id="PF08021">
    <property type="entry name" value="FAD_binding_9"/>
    <property type="match status" value="1"/>
</dbReference>
<name>A0A9D2EHK0_9MICO</name>
<dbReference type="InterPro" id="IPR029063">
    <property type="entry name" value="SAM-dependent_MTases_sf"/>
</dbReference>
<evidence type="ECO:0000259" key="1">
    <source>
        <dbReference type="Pfam" id="PF04954"/>
    </source>
</evidence>
<evidence type="ECO:0000313" key="3">
    <source>
        <dbReference type="EMBL" id="HIZ37211.1"/>
    </source>
</evidence>
<sequence>MLGALPTQLERGIEWTRSTNRIARDYTPRRVDAEAGELDLDFVLHGHGPAASWAREASPGDDLHLVGPKSSTVLPTDLDWLVLLGDETALPAIGRFLDERPTDAPVQVVVSVSDRAAQQDLAVREGDQLSWIVAAPEDPDALGTAFRDLDLPDGAGYVWAGAESRALLAVRRQLKQVPGLTKDRVNVTGYWHTGGRTSARSAIPSPIPWLAARAAVQLGLLEAVADRPGCSLTDAAARLKLTADPFRLLLPVLLRYGLLAGDAHGLQLGPAGAELAGDEHAAEEFDGLDAELLLALGHLAPAVQSRRAPWQLHAGATLLEQVAAAGPAEEPTEHAGELAAELVESGESLAFLIDAALADEVWADAREVLLLGPGGHVVAEALHRHSHPARLVLREEEAVAQAMTAEMTDPDAAVWASPDQRIRADLAVAAHALAYRTDPEAAALLGRLRGEAMRAVVIESGRPDALGPGAHEVSLRSYARIGRDLRDAEAIGALASAAGWQVVRVLELGWGVQATILR</sequence>
<reference evidence="3" key="2">
    <citation type="submission" date="2021-04" db="EMBL/GenBank/DDBJ databases">
        <authorList>
            <person name="Gilroy R."/>
        </authorList>
    </citation>
    <scope>NUCLEOTIDE SEQUENCE</scope>
    <source>
        <strain evidence="3">ChiGjej4B4-7305</strain>
    </source>
</reference>
<dbReference type="AlphaFoldDB" id="A0A9D2EHK0"/>
<dbReference type="InterPro" id="IPR013113">
    <property type="entry name" value="SIP_FAD-bd"/>
</dbReference>
<proteinExistence type="predicted"/>